<proteinExistence type="inferred from homology"/>
<evidence type="ECO:0000256" key="7">
    <source>
        <dbReference type="ARBA" id="ARBA00023027"/>
    </source>
</evidence>
<dbReference type="Gene3D" id="1.10.490.10">
    <property type="entry name" value="Globins"/>
    <property type="match status" value="1"/>
</dbReference>
<feature type="region of interest" description="Disordered" evidence="11">
    <location>
        <begin position="248"/>
        <end position="282"/>
    </location>
</feature>
<dbReference type="InterPro" id="IPR012292">
    <property type="entry name" value="Globin/Proto"/>
</dbReference>
<evidence type="ECO:0000313" key="15">
    <source>
        <dbReference type="Proteomes" id="UP000812013"/>
    </source>
</evidence>
<keyword evidence="5" id="KW-0479">Metal-binding</keyword>
<keyword evidence="10" id="KW-0813">Transport</keyword>
<dbReference type="SUPFAM" id="SSF46458">
    <property type="entry name" value="Globin-like"/>
    <property type="match status" value="1"/>
</dbReference>
<comment type="similarity">
    <text evidence="1">In the C-terminal section; belongs to the flavoprotein pyridine nucleotide cytochrome reductase family.</text>
</comment>
<evidence type="ECO:0000256" key="5">
    <source>
        <dbReference type="ARBA" id="ARBA00022723"/>
    </source>
</evidence>
<evidence type="ECO:0000256" key="3">
    <source>
        <dbReference type="ARBA" id="ARBA00022617"/>
    </source>
</evidence>
<accession>A0ABS6YZ27</accession>
<dbReference type="InterPro" id="IPR017938">
    <property type="entry name" value="Riboflavin_synthase-like_b-brl"/>
</dbReference>
<evidence type="ECO:0000313" key="14">
    <source>
        <dbReference type="EMBL" id="MBW5480616.1"/>
    </source>
</evidence>
<dbReference type="InterPro" id="IPR009050">
    <property type="entry name" value="Globin-like_sf"/>
</dbReference>
<keyword evidence="6" id="KW-0408">Iron</keyword>
<dbReference type="CDD" id="cd19753">
    <property type="entry name" value="Mb-like_oxidoreductase"/>
    <property type="match status" value="1"/>
</dbReference>
<organism evidence="14 15">
    <name type="scientific">Streptomyces bambusae</name>
    <dbReference type="NCBI Taxonomy" id="1550616"/>
    <lineage>
        <taxon>Bacteria</taxon>
        <taxon>Bacillati</taxon>
        <taxon>Actinomycetota</taxon>
        <taxon>Actinomycetes</taxon>
        <taxon>Kitasatosporales</taxon>
        <taxon>Streptomycetaceae</taxon>
        <taxon>Streptomyces</taxon>
    </lineage>
</organism>
<dbReference type="InterPro" id="IPR017927">
    <property type="entry name" value="FAD-bd_FR_type"/>
</dbReference>
<dbReference type="Gene3D" id="2.40.30.10">
    <property type="entry name" value="Translation factors"/>
    <property type="match status" value="1"/>
</dbReference>
<comment type="catalytic activity">
    <reaction evidence="9">
        <text>2 nitric oxide + NADPH + 2 O2 = 2 nitrate + NADP(+) + H(+)</text>
        <dbReference type="Rhea" id="RHEA:19465"/>
        <dbReference type="ChEBI" id="CHEBI:15378"/>
        <dbReference type="ChEBI" id="CHEBI:15379"/>
        <dbReference type="ChEBI" id="CHEBI:16480"/>
        <dbReference type="ChEBI" id="CHEBI:17632"/>
        <dbReference type="ChEBI" id="CHEBI:57783"/>
        <dbReference type="ChEBI" id="CHEBI:58349"/>
        <dbReference type="EC" id="1.14.12.17"/>
    </reaction>
</comment>
<evidence type="ECO:0000256" key="9">
    <source>
        <dbReference type="ARBA" id="ARBA00049433"/>
    </source>
</evidence>
<keyword evidence="15" id="KW-1185">Reference proteome</keyword>
<feature type="domain" description="Globin" evidence="12">
    <location>
        <begin position="31"/>
        <end position="164"/>
    </location>
</feature>
<evidence type="ECO:0000256" key="2">
    <source>
        <dbReference type="ARBA" id="ARBA00012229"/>
    </source>
</evidence>
<feature type="region of interest" description="Disordered" evidence="11">
    <location>
        <begin position="9"/>
        <end position="33"/>
    </location>
</feature>
<gene>
    <name evidence="14" type="ORF">GPJ59_01530</name>
</gene>
<dbReference type="InterPro" id="IPR000971">
    <property type="entry name" value="Globin"/>
</dbReference>
<dbReference type="SUPFAM" id="SSF63380">
    <property type="entry name" value="Riboflavin synthase domain-like"/>
    <property type="match status" value="1"/>
</dbReference>
<reference evidence="14 15" key="1">
    <citation type="submission" date="2019-12" db="EMBL/GenBank/DDBJ databases">
        <title>Genome sequence of Streptomyces bambusae.</title>
        <authorList>
            <person name="Bansal K."/>
            <person name="Choksket S."/>
            <person name="Korpole S."/>
            <person name="Patil P.B."/>
        </authorList>
    </citation>
    <scope>NUCLEOTIDE SEQUENCE [LARGE SCALE GENOMIC DNA]</scope>
    <source>
        <strain evidence="14 15">SK60</strain>
    </source>
</reference>
<protein>
    <recommendedName>
        <fullName evidence="2">nitric oxide dioxygenase</fullName>
        <ecNumber evidence="2">1.14.12.17</ecNumber>
    </recommendedName>
</protein>
<dbReference type="PROSITE" id="PS51384">
    <property type="entry name" value="FAD_FR"/>
    <property type="match status" value="1"/>
</dbReference>
<dbReference type="EC" id="1.14.12.17" evidence="2"/>
<comment type="similarity">
    <text evidence="10">Belongs to the globin family.</text>
</comment>
<dbReference type="PANTHER" id="PTHR43396">
    <property type="entry name" value="FLAVOHEMOPROTEIN"/>
    <property type="match status" value="1"/>
</dbReference>
<dbReference type="EMBL" id="WTFF01000005">
    <property type="protein sequence ID" value="MBW5480616.1"/>
    <property type="molecule type" value="Genomic_DNA"/>
</dbReference>
<evidence type="ECO:0000256" key="1">
    <source>
        <dbReference type="ARBA" id="ARBA00006401"/>
    </source>
</evidence>
<evidence type="ECO:0000256" key="4">
    <source>
        <dbReference type="ARBA" id="ARBA00022621"/>
    </source>
</evidence>
<evidence type="ECO:0000256" key="10">
    <source>
        <dbReference type="RuleBase" id="RU000356"/>
    </source>
</evidence>
<evidence type="ECO:0000256" key="6">
    <source>
        <dbReference type="ARBA" id="ARBA00023004"/>
    </source>
</evidence>
<dbReference type="Pfam" id="PF00042">
    <property type="entry name" value="Globin"/>
    <property type="match status" value="1"/>
</dbReference>
<feature type="compositionally biased region" description="Low complexity" evidence="11">
    <location>
        <begin position="267"/>
        <end position="282"/>
    </location>
</feature>
<name>A0ABS6YZ27_9ACTN</name>
<evidence type="ECO:0000259" key="12">
    <source>
        <dbReference type="PROSITE" id="PS01033"/>
    </source>
</evidence>
<dbReference type="PROSITE" id="PS01033">
    <property type="entry name" value="GLOBIN"/>
    <property type="match status" value="1"/>
</dbReference>
<evidence type="ECO:0000256" key="8">
    <source>
        <dbReference type="ARBA" id="ARBA00048649"/>
    </source>
</evidence>
<comment type="caution">
    <text evidence="14">The sequence shown here is derived from an EMBL/GenBank/DDBJ whole genome shotgun (WGS) entry which is preliminary data.</text>
</comment>
<keyword evidence="3 10" id="KW-0349">Heme</keyword>
<sequence length="282" mass="31194">MRLRRQLLAPARQPAGHLTGPPAGPGGPDRYDGAADQQLISRHLHLVSPLGQLIDHLYDALFERHPYLRGLFPDSMAFQRTHLERAFLYLIDNLHQPDELAAFCHRLGRDHRKLGVRPVHYEVFEAALVEALRGSAGTQWNGELERAWLRMLRLAVTAMVAGAEQALAEPPYWNAVVTSHRLFGPDLAVVHVRTSEPYPYRAGQYANLQTPLLPQAWRPYAIACAPRTDGQLEFQIRRTGSDDVSEALVAHTGVGDPLRLGPPQDPPTGSTTTPSSPGLADQ</sequence>
<dbReference type="PANTHER" id="PTHR43396:SF3">
    <property type="entry name" value="FLAVOHEMOPROTEIN"/>
    <property type="match status" value="1"/>
</dbReference>
<keyword evidence="4 10" id="KW-0561">Oxygen transport</keyword>
<evidence type="ECO:0000259" key="13">
    <source>
        <dbReference type="PROSITE" id="PS51384"/>
    </source>
</evidence>
<evidence type="ECO:0000256" key="11">
    <source>
        <dbReference type="SAM" id="MobiDB-lite"/>
    </source>
</evidence>
<dbReference type="Proteomes" id="UP000812013">
    <property type="component" value="Unassembled WGS sequence"/>
</dbReference>
<feature type="domain" description="FAD-binding FR-type" evidence="13">
    <location>
        <begin position="170"/>
        <end position="274"/>
    </location>
</feature>
<keyword evidence="7" id="KW-0520">NAD</keyword>
<comment type="catalytic activity">
    <reaction evidence="8">
        <text>2 nitric oxide + NADH + 2 O2 = 2 nitrate + NAD(+) + H(+)</text>
        <dbReference type="Rhea" id="RHEA:19469"/>
        <dbReference type="ChEBI" id="CHEBI:15378"/>
        <dbReference type="ChEBI" id="CHEBI:15379"/>
        <dbReference type="ChEBI" id="CHEBI:16480"/>
        <dbReference type="ChEBI" id="CHEBI:17632"/>
        <dbReference type="ChEBI" id="CHEBI:57540"/>
        <dbReference type="ChEBI" id="CHEBI:57945"/>
        <dbReference type="EC" id="1.14.12.17"/>
    </reaction>
</comment>